<proteinExistence type="predicted"/>
<keyword evidence="3" id="KW-1185">Reference proteome</keyword>
<name>A0A6C2YUV1_9BACT</name>
<dbReference type="EMBL" id="LR593887">
    <property type="protein sequence ID" value="VTS07630.1"/>
    <property type="molecule type" value="Genomic_DNA"/>
</dbReference>
<dbReference type="InParanoid" id="A0A6C2YUV1"/>
<dbReference type="RefSeq" id="WP_162660156.1">
    <property type="nucleotide sequence ID" value="NZ_LR593887.1"/>
</dbReference>
<dbReference type="PROSITE" id="PS51257">
    <property type="entry name" value="PROKAR_LIPOPROTEIN"/>
    <property type="match status" value="1"/>
</dbReference>
<gene>
    <name evidence="2" type="ORF">GMBLW1_40560</name>
</gene>
<feature type="compositionally biased region" description="Polar residues" evidence="1">
    <location>
        <begin position="123"/>
        <end position="141"/>
    </location>
</feature>
<evidence type="ECO:0000313" key="2">
    <source>
        <dbReference type="EMBL" id="VIP05137.1"/>
    </source>
</evidence>
<feature type="region of interest" description="Disordered" evidence="1">
    <location>
        <begin position="92"/>
        <end position="153"/>
    </location>
</feature>
<accession>A0A6C2YUV1</accession>
<dbReference type="Proteomes" id="UP000464378">
    <property type="component" value="Chromosome"/>
</dbReference>
<evidence type="ECO:0000313" key="3">
    <source>
        <dbReference type="Proteomes" id="UP000464378"/>
    </source>
</evidence>
<reference evidence="2" key="1">
    <citation type="submission" date="2019-04" db="EMBL/GenBank/DDBJ databases">
        <authorList>
            <consortium name="Science for Life Laboratories"/>
        </authorList>
    </citation>
    <scope>NUCLEOTIDE SEQUENCE</scope>
    <source>
        <strain evidence="2">MBLW1</strain>
    </source>
</reference>
<feature type="compositionally biased region" description="Low complexity" evidence="1">
    <location>
        <begin position="95"/>
        <end position="109"/>
    </location>
</feature>
<sequence>MIRIGIVALLGITMVGCGNSAYVPVSGTITYNGTPLAKAQVIFQPTAASGTDTGGVGSFAMTNDAGQFTLEASTITPTPGAWVGNHTVRIALPPDGASSGEESDAAAPGKGKKAFKQPIPEKYNTQSTLTFSVPAGGTTTADFKLEGPPLPKR</sequence>
<dbReference type="AlphaFoldDB" id="A0A6C2YUV1"/>
<protein>
    <recommendedName>
        <fullName evidence="4">Carboxypeptidase regulatory-like domain-containing protein</fullName>
    </recommendedName>
</protein>
<dbReference type="EMBL" id="LR586016">
    <property type="protein sequence ID" value="VIP05137.1"/>
    <property type="molecule type" value="Genomic_DNA"/>
</dbReference>
<evidence type="ECO:0000256" key="1">
    <source>
        <dbReference type="SAM" id="MobiDB-lite"/>
    </source>
</evidence>
<evidence type="ECO:0008006" key="4">
    <source>
        <dbReference type="Google" id="ProtNLM"/>
    </source>
</evidence>
<organism evidence="2">
    <name type="scientific">Tuwongella immobilis</name>
    <dbReference type="NCBI Taxonomy" id="692036"/>
    <lineage>
        <taxon>Bacteria</taxon>
        <taxon>Pseudomonadati</taxon>
        <taxon>Planctomycetota</taxon>
        <taxon>Planctomycetia</taxon>
        <taxon>Gemmatales</taxon>
        <taxon>Gemmataceae</taxon>
        <taxon>Tuwongella</taxon>
    </lineage>
</organism>
<dbReference type="KEGG" id="tim:GMBLW1_40560"/>